<keyword evidence="5" id="KW-0418">Kinase</keyword>
<evidence type="ECO:0000256" key="10">
    <source>
        <dbReference type="SAM" id="MobiDB-lite"/>
    </source>
</evidence>
<feature type="compositionally biased region" description="Low complexity" evidence="10">
    <location>
        <begin position="1044"/>
        <end position="1058"/>
    </location>
</feature>
<dbReference type="InterPro" id="IPR011009">
    <property type="entry name" value="Kinase-like_dom_sf"/>
</dbReference>
<keyword evidence="3" id="KW-0808">Transferase</keyword>
<evidence type="ECO:0000256" key="1">
    <source>
        <dbReference type="ARBA" id="ARBA00012513"/>
    </source>
</evidence>
<dbReference type="STRING" id="857342.A0A2T3BCF6"/>
<dbReference type="PANTHER" id="PTHR43895:SF152">
    <property type="entry name" value="SERINE_THREONINE-PROTEIN KINASE TOS3"/>
    <property type="match status" value="1"/>
</dbReference>
<feature type="region of interest" description="Disordered" evidence="10">
    <location>
        <begin position="736"/>
        <end position="840"/>
    </location>
</feature>
<dbReference type="AlphaFoldDB" id="A0A2T3BCF6"/>
<dbReference type="GO" id="GO:0005524">
    <property type="term" value="F:ATP binding"/>
    <property type="evidence" value="ECO:0007669"/>
    <property type="project" value="UniProtKB-UniRule"/>
</dbReference>
<protein>
    <recommendedName>
        <fullName evidence="1">non-specific serine/threonine protein kinase</fullName>
        <ecNumber evidence="1">2.7.11.1</ecNumber>
    </recommendedName>
</protein>
<dbReference type="OrthoDB" id="68483at2759"/>
<feature type="binding site" evidence="9">
    <location>
        <position position="101"/>
    </location>
    <ligand>
        <name>ATP</name>
        <dbReference type="ChEBI" id="CHEBI:30616"/>
    </ligand>
</feature>
<dbReference type="GO" id="GO:0001558">
    <property type="term" value="P:regulation of cell growth"/>
    <property type="evidence" value="ECO:0007669"/>
    <property type="project" value="UniProtKB-ARBA"/>
</dbReference>
<dbReference type="Gene3D" id="1.10.510.10">
    <property type="entry name" value="Transferase(Phosphotransferase) domain 1"/>
    <property type="match status" value="1"/>
</dbReference>
<dbReference type="PROSITE" id="PS50011">
    <property type="entry name" value="PROTEIN_KINASE_DOM"/>
    <property type="match status" value="1"/>
</dbReference>
<dbReference type="GeneID" id="36570208"/>
<evidence type="ECO:0000256" key="6">
    <source>
        <dbReference type="ARBA" id="ARBA00022840"/>
    </source>
</evidence>
<keyword evidence="13" id="KW-1185">Reference proteome</keyword>
<feature type="compositionally biased region" description="Polar residues" evidence="10">
    <location>
        <begin position="758"/>
        <end position="768"/>
    </location>
</feature>
<feature type="compositionally biased region" description="Polar residues" evidence="10">
    <location>
        <begin position="1190"/>
        <end position="1208"/>
    </location>
</feature>
<proteinExistence type="predicted"/>
<evidence type="ECO:0000256" key="3">
    <source>
        <dbReference type="ARBA" id="ARBA00022679"/>
    </source>
</evidence>
<dbReference type="FunFam" id="3.30.200.20:FF:000206">
    <property type="entry name" value="Serine/threonine-protein kinase Ssp1"/>
    <property type="match status" value="1"/>
</dbReference>
<name>A0A2T3BCF6_AMORE</name>
<evidence type="ECO:0000256" key="5">
    <source>
        <dbReference type="ARBA" id="ARBA00022777"/>
    </source>
</evidence>
<feature type="compositionally biased region" description="Basic and acidic residues" evidence="10">
    <location>
        <begin position="1026"/>
        <end position="1043"/>
    </location>
</feature>
<dbReference type="RefSeq" id="XP_024724579.1">
    <property type="nucleotide sequence ID" value="XM_024862127.1"/>
</dbReference>
<dbReference type="Proteomes" id="UP000241818">
    <property type="component" value="Unassembled WGS sequence"/>
</dbReference>
<dbReference type="Gene3D" id="3.30.200.20">
    <property type="entry name" value="Phosphorylase Kinase, domain 1"/>
    <property type="match status" value="1"/>
</dbReference>
<dbReference type="SMART" id="SM00220">
    <property type="entry name" value="S_TKc"/>
    <property type="match status" value="1"/>
</dbReference>
<dbReference type="InterPro" id="IPR017441">
    <property type="entry name" value="Protein_kinase_ATP_BS"/>
</dbReference>
<keyword evidence="4 9" id="KW-0547">Nucleotide-binding</keyword>
<feature type="region of interest" description="Disordered" evidence="10">
    <location>
        <begin position="943"/>
        <end position="1067"/>
    </location>
</feature>
<dbReference type="InParanoid" id="A0A2T3BCF6"/>
<evidence type="ECO:0000256" key="7">
    <source>
        <dbReference type="ARBA" id="ARBA00047899"/>
    </source>
</evidence>
<evidence type="ECO:0000256" key="9">
    <source>
        <dbReference type="PROSITE-ProRule" id="PRU10141"/>
    </source>
</evidence>
<dbReference type="EMBL" id="KZ679006">
    <property type="protein sequence ID" value="PSS27054.1"/>
    <property type="molecule type" value="Genomic_DNA"/>
</dbReference>
<dbReference type="GO" id="GO:0004674">
    <property type="term" value="F:protein serine/threonine kinase activity"/>
    <property type="evidence" value="ECO:0007669"/>
    <property type="project" value="UniProtKB-KW"/>
</dbReference>
<dbReference type="PROSITE" id="PS00107">
    <property type="entry name" value="PROTEIN_KINASE_ATP"/>
    <property type="match status" value="1"/>
</dbReference>
<comment type="catalytic activity">
    <reaction evidence="7">
        <text>L-threonyl-[protein] + ATP = O-phospho-L-threonyl-[protein] + ADP + H(+)</text>
        <dbReference type="Rhea" id="RHEA:46608"/>
        <dbReference type="Rhea" id="RHEA-COMP:11060"/>
        <dbReference type="Rhea" id="RHEA-COMP:11605"/>
        <dbReference type="ChEBI" id="CHEBI:15378"/>
        <dbReference type="ChEBI" id="CHEBI:30013"/>
        <dbReference type="ChEBI" id="CHEBI:30616"/>
        <dbReference type="ChEBI" id="CHEBI:61977"/>
        <dbReference type="ChEBI" id="CHEBI:456216"/>
        <dbReference type="EC" id="2.7.11.1"/>
    </reaction>
</comment>
<evidence type="ECO:0000259" key="11">
    <source>
        <dbReference type="PROSITE" id="PS50011"/>
    </source>
</evidence>
<sequence length="1217" mass="134308">MDLALKTAGSTPTSSPGLFSPSVAQRQQSPFPDGTPHSSPYLHPLQMHKVRETHKAQVEQDFITGRKLINQYEIIDEIGRGVHGKVKLARSLETGDFVAIKIIQRFSKKRRLGRVTVSPEDKTKREIAILKKIRHPNVVGLLEVIDDPELKKIYMVLEHVELGEIVWRKKGVPQICLYERRRVEREQRGEPDTGEDEKFFKMIERRRKRREAQRAKASTLSQGQPDYWSLEHGDDEELEENEDDNEHDVDDDDHDAEGHPLSRQTTGGSGHNPPWYQSTMRLNPGSRVQSRATSRAPSRAPSTKSSSRPHTSLSGQTEESDDENGTPGPLPCASPMHGSLSALDGTYYGSYPDDPQFGGRSPSTADSIISHMSSVDAMQHDAFEDDYSYVPCFTIDQARSAFRDTVLGLEYLHYEGIVHRDIKPANLLWTKDHRVKISDFGVSYFGRPIREGETEENISEADATDFDDDLELAKTVGTPAFFAPELCYTDLDAEQPKVTEQIDVWSLGITLYCLIFARIPFLADDEYQLFRAIAKDDVYIPRRRLKAVDPLCPPLSSNQTARCGPSTGPYREEGELAFEEIDDELYDLLSRMLIKDPAARMKLREVKRHPWVIKGIDNIVGWIDDTDPSRKTAGRRIEVDRAELDHAVIPISIIERARSAMKKAVGKVLSVTRSDTRSEGRRRATSNTASSVDTHHQMHSPVTPIARDGRGVSVRGDESPYASVVGGLLEHREATEHPLSHSLTASPDLPTDDGSPFSLDSVQQSSPVGATPKRFRSGTTGDSDRRPDPPERNVSTAASGQTVVRRGHTHSRSVTSAPTGLVLEEEPSNPGSVTAGPFTDHHGKLFGGRLWDNRGRDFMADVEEHVSARSKSVDRGIFGLENKHAEPSVATTITVAPGHFEHPAILHQPRPSHSPEVSRANIISDKPLPSPLFFQPHAIRQYQTSQPSTPNPGGAASHLDERPTTANRTPEGKTPAPRVYGASTPESFEHAQEVLDRRRKMEADADQKRKEQASTALQEPATHCPRSPDDDIFIEKQEAKRAESSSSVNSNSVVTSPSDHASPLSSVTLGSREKVFPSVPSLPALVSSGSSICADPEGDFLQHPGVVPRPQQALSIESTPETLTPPSLSKQTSNDVRTPRDINDALAVDVDEEGYNGDGDSTFTIDDDIDDDDSDSDEGLTMTRRKPRVSLQSSMVRRGTNGSAGSTETAKKVVMDG</sequence>
<dbReference type="GO" id="GO:0007165">
    <property type="term" value="P:signal transduction"/>
    <property type="evidence" value="ECO:0007669"/>
    <property type="project" value="TreeGrafter"/>
</dbReference>
<evidence type="ECO:0000313" key="13">
    <source>
        <dbReference type="Proteomes" id="UP000241818"/>
    </source>
</evidence>
<feature type="compositionally biased region" description="Basic and acidic residues" evidence="10">
    <location>
        <begin position="707"/>
        <end position="718"/>
    </location>
</feature>
<feature type="region of interest" description="Disordered" evidence="10">
    <location>
        <begin position="1117"/>
        <end position="1217"/>
    </location>
</feature>
<gene>
    <name evidence="12" type="ORF">M430DRAFT_130214</name>
</gene>
<accession>A0A2T3BCF6</accession>
<feature type="compositionally biased region" description="Basic and acidic residues" evidence="10">
    <location>
        <begin position="987"/>
        <end position="1012"/>
    </location>
</feature>
<feature type="compositionally biased region" description="Acidic residues" evidence="10">
    <location>
        <begin position="233"/>
        <end position="255"/>
    </location>
</feature>
<feature type="compositionally biased region" description="Polar residues" evidence="10">
    <location>
        <begin position="8"/>
        <end position="30"/>
    </location>
</feature>
<evidence type="ECO:0000256" key="4">
    <source>
        <dbReference type="ARBA" id="ARBA00022741"/>
    </source>
</evidence>
<feature type="compositionally biased region" description="Polar residues" evidence="10">
    <location>
        <begin position="793"/>
        <end position="802"/>
    </location>
</feature>
<feature type="compositionally biased region" description="Polar residues" evidence="10">
    <location>
        <begin position="1117"/>
        <end position="1136"/>
    </location>
</feature>
<dbReference type="PANTHER" id="PTHR43895">
    <property type="entry name" value="CALCIUM/CALMODULIN-DEPENDENT PROTEIN KINASE KINASE-RELATED"/>
    <property type="match status" value="1"/>
</dbReference>
<dbReference type="InterPro" id="IPR000719">
    <property type="entry name" value="Prot_kinase_dom"/>
</dbReference>
<dbReference type="GO" id="GO:0042149">
    <property type="term" value="P:cellular response to glucose starvation"/>
    <property type="evidence" value="ECO:0007669"/>
    <property type="project" value="UniProtKB-ARBA"/>
</dbReference>
<dbReference type="EC" id="2.7.11.1" evidence="1"/>
<feature type="compositionally biased region" description="Basic and acidic residues" evidence="10">
    <location>
        <begin position="782"/>
        <end position="791"/>
    </location>
</feature>
<feature type="region of interest" description="Disordered" evidence="10">
    <location>
        <begin position="670"/>
        <end position="718"/>
    </location>
</feature>
<feature type="domain" description="Protein kinase" evidence="11">
    <location>
        <begin position="72"/>
        <end position="612"/>
    </location>
</feature>
<evidence type="ECO:0000256" key="2">
    <source>
        <dbReference type="ARBA" id="ARBA00022527"/>
    </source>
</evidence>
<feature type="compositionally biased region" description="Acidic residues" evidence="10">
    <location>
        <begin position="1165"/>
        <end position="1178"/>
    </location>
</feature>
<keyword evidence="2" id="KW-0723">Serine/threonine-protein kinase</keyword>
<feature type="region of interest" description="Disordered" evidence="10">
    <location>
        <begin position="210"/>
        <end position="365"/>
    </location>
</feature>
<comment type="catalytic activity">
    <reaction evidence="8">
        <text>L-seryl-[protein] + ATP = O-phospho-L-seryl-[protein] + ADP + H(+)</text>
        <dbReference type="Rhea" id="RHEA:17989"/>
        <dbReference type="Rhea" id="RHEA-COMP:9863"/>
        <dbReference type="Rhea" id="RHEA-COMP:11604"/>
        <dbReference type="ChEBI" id="CHEBI:15378"/>
        <dbReference type="ChEBI" id="CHEBI:29999"/>
        <dbReference type="ChEBI" id="CHEBI:30616"/>
        <dbReference type="ChEBI" id="CHEBI:83421"/>
        <dbReference type="ChEBI" id="CHEBI:456216"/>
        <dbReference type="EC" id="2.7.11.1"/>
    </reaction>
</comment>
<evidence type="ECO:0000313" key="12">
    <source>
        <dbReference type="EMBL" id="PSS27054.1"/>
    </source>
</evidence>
<dbReference type="FunFam" id="1.10.510.10:FF:000614">
    <property type="entry name" value="Serine/threonine protein kinase, putative"/>
    <property type="match status" value="1"/>
</dbReference>
<dbReference type="Pfam" id="PF00069">
    <property type="entry name" value="Pkinase"/>
    <property type="match status" value="2"/>
</dbReference>
<reference evidence="12 13" key="1">
    <citation type="journal article" date="2018" name="New Phytol.">
        <title>Comparative genomics and transcriptomics depict ericoid mycorrhizal fungi as versatile saprotrophs and plant mutualists.</title>
        <authorList>
            <person name="Martino E."/>
            <person name="Morin E."/>
            <person name="Grelet G.A."/>
            <person name="Kuo A."/>
            <person name="Kohler A."/>
            <person name="Daghino S."/>
            <person name="Barry K.W."/>
            <person name="Cichocki N."/>
            <person name="Clum A."/>
            <person name="Dockter R.B."/>
            <person name="Hainaut M."/>
            <person name="Kuo R.C."/>
            <person name="LaButti K."/>
            <person name="Lindahl B.D."/>
            <person name="Lindquist E.A."/>
            <person name="Lipzen A."/>
            <person name="Khouja H.R."/>
            <person name="Magnuson J."/>
            <person name="Murat C."/>
            <person name="Ohm R.A."/>
            <person name="Singer S.W."/>
            <person name="Spatafora J.W."/>
            <person name="Wang M."/>
            <person name="Veneault-Fourrey C."/>
            <person name="Henrissat B."/>
            <person name="Grigoriev I.V."/>
            <person name="Martin F.M."/>
            <person name="Perotto S."/>
        </authorList>
    </citation>
    <scope>NUCLEOTIDE SEQUENCE [LARGE SCALE GENOMIC DNA]</scope>
    <source>
        <strain evidence="12 13">ATCC 22711</strain>
    </source>
</reference>
<organism evidence="12 13">
    <name type="scientific">Amorphotheca resinae ATCC 22711</name>
    <dbReference type="NCBI Taxonomy" id="857342"/>
    <lineage>
        <taxon>Eukaryota</taxon>
        <taxon>Fungi</taxon>
        <taxon>Dikarya</taxon>
        <taxon>Ascomycota</taxon>
        <taxon>Pezizomycotina</taxon>
        <taxon>Leotiomycetes</taxon>
        <taxon>Helotiales</taxon>
        <taxon>Amorphothecaceae</taxon>
        <taxon>Amorphotheca</taxon>
    </lineage>
</organism>
<keyword evidence="6 9" id="KW-0067">ATP-binding</keyword>
<dbReference type="SUPFAM" id="SSF56112">
    <property type="entry name" value="Protein kinase-like (PK-like)"/>
    <property type="match status" value="1"/>
</dbReference>
<feature type="region of interest" description="Disordered" evidence="10">
    <location>
        <begin position="1"/>
        <end position="41"/>
    </location>
</feature>
<feature type="compositionally biased region" description="Polar residues" evidence="10">
    <location>
        <begin position="275"/>
        <end position="317"/>
    </location>
</feature>
<evidence type="ECO:0000256" key="8">
    <source>
        <dbReference type="ARBA" id="ARBA00048679"/>
    </source>
</evidence>